<keyword evidence="4" id="KW-1185">Reference proteome</keyword>
<feature type="signal peptide" evidence="2">
    <location>
        <begin position="1"/>
        <end position="23"/>
    </location>
</feature>
<accession>A0A3B6KRK3</accession>
<name>A0A3B6KRK3_WHEAT</name>
<proteinExistence type="predicted"/>
<dbReference type="Gramene" id="TraesCS5A02G447100.1">
    <property type="protein sequence ID" value="TraesCS5A02G447100.1"/>
    <property type="gene ID" value="TraesCS5A02G447100"/>
</dbReference>
<dbReference type="Proteomes" id="UP000019116">
    <property type="component" value="Chromosome 5A"/>
</dbReference>
<evidence type="ECO:0000256" key="1">
    <source>
        <dbReference type="SAM" id="MobiDB-lite"/>
    </source>
</evidence>
<dbReference type="AlphaFoldDB" id="A0A3B6KRK3"/>
<reference evidence="3" key="2">
    <citation type="submission" date="2018-10" db="UniProtKB">
        <authorList>
            <consortium name="EnsemblPlants"/>
        </authorList>
    </citation>
    <scope>IDENTIFICATION</scope>
</reference>
<sequence>MSRPAAPAALVLIILIIASGGGGVGLAARPLAGGGRAARELTGATDSSAQPSNCTYGHNTGGQCPPSPAAHS</sequence>
<organism evidence="3">
    <name type="scientific">Triticum aestivum</name>
    <name type="common">Wheat</name>
    <dbReference type="NCBI Taxonomy" id="4565"/>
    <lineage>
        <taxon>Eukaryota</taxon>
        <taxon>Viridiplantae</taxon>
        <taxon>Streptophyta</taxon>
        <taxon>Embryophyta</taxon>
        <taxon>Tracheophyta</taxon>
        <taxon>Spermatophyta</taxon>
        <taxon>Magnoliopsida</taxon>
        <taxon>Liliopsida</taxon>
        <taxon>Poales</taxon>
        <taxon>Poaceae</taxon>
        <taxon>BOP clade</taxon>
        <taxon>Pooideae</taxon>
        <taxon>Triticodae</taxon>
        <taxon>Triticeae</taxon>
        <taxon>Triticinae</taxon>
        <taxon>Triticum</taxon>
    </lineage>
</organism>
<dbReference type="Gramene" id="TraesCS5A03G1054100.1">
    <property type="protein sequence ID" value="TraesCS5A03G1054100.1.CDS"/>
    <property type="gene ID" value="TraesCS5A03G1054100"/>
</dbReference>
<evidence type="ECO:0000256" key="2">
    <source>
        <dbReference type="SAM" id="SignalP"/>
    </source>
</evidence>
<dbReference type="EnsemblPlants" id="TraesCS5A02G447100.1">
    <property type="protein sequence ID" value="TraesCS5A02G447100.1"/>
    <property type="gene ID" value="TraesCS5A02G447100"/>
</dbReference>
<keyword evidence="2" id="KW-0732">Signal</keyword>
<dbReference type="OMA" id="CTYGHNT"/>
<feature type="chain" id="PRO_5043177008" evidence="2">
    <location>
        <begin position="24"/>
        <end position="72"/>
    </location>
</feature>
<protein>
    <submittedName>
        <fullName evidence="3">Uncharacterized protein</fullName>
    </submittedName>
</protein>
<feature type="region of interest" description="Disordered" evidence="1">
    <location>
        <begin position="42"/>
        <end position="72"/>
    </location>
</feature>
<dbReference type="Gramene" id="TraesRN5A0101064900.1">
    <property type="protein sequence ID" value="TraesRN5A0101064900.1"/>
    <property type="gene ID" value="TraesRN5A0101064900"/>
</dbReference>
<reference evidence="3" key="1">
    <citation type="submission" date="2018-08" db="EMBL/GenBank/DDBJ databases">
        <authorList>
            <person name="Rossello M."/>
        </authorList>
    </citation>
    <scope>NUCLEOTIDE SEQUENCE [LARGE SCALE GENOMIC DNA]</scope>
    <source>
        <strain evidence="3">cv. Chinese Spring</strain>
    </source>
</reference>
<dbReference type="OrthoDB" id="686713at2759"/>
<feature type="compositionally biased region" description="Polar residues" evidence="1">
    <location>
        <begin position="44"/>
        <end position="62"/>
    </location>
</feature>
<evidence type="ECO:0000313" key="4">
    <source>
        <dbReference type="Proteomes" id="UP000019116"/>
    </source>
</evidence>
<evidence type="ECO:0000313" key="3">
    <source>
        <dbReference type="EnsemblPlants" id="TraesCS5A02G447100.1"/>
    </source>
</evidence>